<dbReference type="RefSeq" id="WP_063975371.1">
    <property type="nucleotide sequence ID" value="NZ_LQWZ01000035.1"/>
</dbReference>
<comment type="caution">
    <text evidence="1">The sequence shown here is derived from an EMBL/GenBank/DDBJ whole genome shotgun (WGS) entry which is preliminary data.</text>
</comment>
<reference evidence="1 2" key="1">
    <citation type="submission" date="2016-01" db="EMBL/GenBank/DDBJ databases">
        <title>Investigation of taxonomic status of Bacillus aminovorans.</title>
        <authorList>
            <person name="Verma A."/>
            <person name="Pal Y."/>
            <person name="Krishnamurthi S."/>
        </authorList>
    </citation>
    <scope>NUCLEOTIDE SEQUENCE [LARGE SCALE GENOMIC DNA]</scope>
    <source>
        <strain evidence="1 2">DSM 4337</strain>
    </source>
</reference>
<proteinExistence type="predicted"/>
<gene>
    <name evidence="1" type="ORF">AWH48_11410</name>
</gene>
<evidence type="ECO:0000313" key="1">
    <source>
        <dbReference type="EMBL" id="OAH53870.1"/>
    </source>
</evidence>
<dbReference type="AlphaFoldDB" id="A0A177KKE5"/>
<organism evidence="1 2">
    <name type="scientific">Domibacillus aminovorans</name>
    <dbReference type="NCBI Taxonomy" id="29332"/>
    <lineage>
        <taxon>Bacteria</taxon>
        <taxon>Bacillati</taxon>
        <taxon>Bacillota</taxon>
        <taxon>Bacilli</taxon>
        <taxon>Bacillales</taxon>
        <taxon>Bacillaceae</taxon>
        <taxon>Domibacillus</taxon>
    </lineage>
</organism>
<name>A0A177KKE5_9BACI</name>
<evidence type="ECO:0000313" key="2">
    <source>
        <dbReference type="Proteomes" id="UP000077271"/>
    </source>
</evidence>
<dbReference type="OrthoDB" id="2943135at2"/>
<dbReference type="EMBL" id="LQWZ01000035">
    <property type="protein sequence ID" value="OAH53870.1"/>
    <property type="molecule type" value="Genomic_DNA"/>
</dbReference>
<dbReference type="Proteomes" id="UP000077271">
    <property type="component" value="Unassembled WGS sequence"/>
</dbReference>
<protein>
    <submittedName>
        <fullName evidence="1">Uncharacterized protein</fullName>
    </submittedName>
</protein>
<accession>A0A177KKE5</accession>
<sequence length="59" mass="6313">MCKLCGGTHRVAYEGAIGYLVKACPTCGPVPEQIRKARRELLDKKIAEAELKLLGGDAA</sequence>